<accession>A0ABN0U8W3</accession>
<gene>
    <name evidence="2" type="ORF">GCM10009539_30010</name>
</gene>
<keyword evidence="3" id="KW-1185">Reference proteome</keyword>
<dbReference type="Proteomes" id="UP001500967">
    <property type="component" value="Unassembled WGS sequence"/>
</dbReference>
<organism evidence="2 3">
    <name type="scientific">Cryptosporangium japonicum</name>
    <dbReference type="NCBI Taxonomy" id="80872"/>
    <lineage>
        <taxon>Bacteria</taxon>
        <taxon>Bacillati</taxon>
        <taxon>Actinomycetota</taxon>
        <taxon>Actinomycetes</taxon>
        <taxon>Cryptosporangiales</taxon>
        <taxon>Cryptosporangiaceae</taxon>
        <taxon>Cryptosporangium</taxon>
    </lineage>
</organism>
<evidence type="ECO:0000313" key="3">
    <source>
        <dbReference type="Proteomes" id="UP001500967"/>
    </source>
</evidence>
<sequence>MIELPVDRTLLIRTDFGDDAGWLAVRALLAGHARDSGTELRLVDERAFDGRTPEQLGVELGADPERSFTFVADASTLAAAEHPVLVVDLADRPGRAFRVVATGVAAVQEALELANVSFDAYLRRCDEDGVLRD</sequence>
<evidence type="ECO:0000259" key="1">
    <source>
        <dbReference type="Pfam" id="PF21962"/>
    </source>
</evidence>
<evidence type="ECO:0000313" key="2">
    <source>
        <dbReference type="EMBL" id="GAA0242573.1"/>
    </source>
</evidence>
<name>A0ABN0U8W3_9ACTN</name>
<dbReference type="InterPro" id="IPR053832">
    <property type="entry name" value="DUF6924"/>
</dbReference>
<feature type="domain" description="DUF6924" evidence="1">
    <location>
        <begin position="9"/>
        <end position="132"/>
    </location>
</feature>
<dbReference type="Pfam" id="PF21962">
    <property type="entry name" value="DUF6924"/>
    <property type="match status" value="1"/>
</dbReference>
<dbReference type="EMBL" id="BAAAGX010000010">
    <property type="protein sequence ID" value="GAA0242573.1"/>
    <property type="molecule type" value="Genomic_DNA"/>
</dbReference>
<protein>
    <recommendedName>
        <fullName evidence="1">DUF6924 domain-containing protein</fullName>
    </recommendedName>
</protein>
<comment type="caution">
    <text evidence="2">The sequence shown here is derived from an EMBL/GenBank/DDBJ whole genome shotgun (WGS) entry which is preliminary data.</text>
</comment>
<dbReference type="RefSeq" id="WP_344649421.1">
    <property type="nucleotide sequence ID" value="NZ_BAAAGX010000010.1"/>
</dbReference>
<proteinExistence type="predicted"/>
<reference evidence="2 3" key="1">
    <citation type="journal article" date="2019" name="Int. J. Syst. Evol. Microbiol.">
        <title>The Global Catalogue of Microorganisms (GCM) 10K type strain sequencing project: providing services to taxonomists for standard genome sequencing and annotation.</title>
        <authorList>
            <consortium name="The Broad Institute Genomics Platform"/>
            <consortium name="The Broad Institute Genome Sequencing Center for Infectious Disease"/>
            <person name="Wu L."/>
            <person name="Ma J."/>
        </authorList>
    </citation>
    <scope>NUCLEOTIDE SEQUENCE [LARGE SCALE GENOMIC DNA]</scope>
    <source>
        <strain evidence="2 3">JCM 10425</strain>
    </source>
</reference>